<feature type="binding site" evidence="11">
    <location>
        <position position="131"/>
    </location>
    <ligand>
        <name>Zn(2+)</name>
        <dbReference type="ChEBI" id="CHEBI:29105"/>
        <note>catalytic</note>
    </ligand>
</feature>
<evidence type="ECO:0000256" key="5">
    <source>
        <dbReference type="ARBA" id="ARBA00022723"/>
    </source>
</evidence>
<comment type="similarity">
    <text evidence="1 11">Belongs to the peptidase M48B family.</text>
</comment>
<keyword evidence="6 11" id="KW-0378">Hydrolase</keyword>
<dbReference type="Proteomes" id="UP001220010">
    <property type="component" value="Unassembled WGS sequence"/>
</dbReference>
<keyword evidence="4 11" id="KW-0812">Transmembrane</keyword>
<feature type="transmembrane region" description="Helical" evidence="11">
    <location>
        <begin position="175"/>
        <end position="194"/>
    </location>
</feature>
<feature type="transmembrane region" description="Helical" evidence="11">
    <location>
        <begin position="32"/>
        <end position="49"/>
    </location>
</feature>
<keyword evidence="5 11" id="KW-0479">Metal-binding</keyword>
<feature type="active site" evidence="11">
    <location>
        <position position="132"/>
    </location>
</feature>
<dbReference type="EMBL" id="JARFPK010000006">
    <property type="protein sequence ID" value="MDF0589977.1"/>
    <property type="molecule type" value="Genomic_DNA"/>
</dbReference>
<evidence type="ECO:0000256" key="10">
    <source>
        <dbReference type="ARBA" id="ARBA00023136"/>
    </source>
</evidence>
<evidence type="ECO:0000256" key="1">
    <source>
        <dbReference type="ARBA" id="ARBA00009779"/>
    </source>
</evidence>
<dbReference type="Pfam" id="PF01435">
    <property type="entry name" value="Peptidase_M48"/>
    <property type="match status" value="1"/>
</dbReference>
<comment type="caution">
    <text evidence="13">The sequence shown here is derived from an EMBL/GenBank/DDBJ whole genome shotgun (WGS) entry which is preliminary data.</text>
</comment>
<dbReference type="RefSeq" id="WP_316965739.1">
    <property type="nucleotide sequence ID" value="NZ_JARFPK010000006.1"/>
</dbReference>
<dbReference type="HAMAP" id="MF_00188">
    <property type="entry name" value="Pept_M48_protease_HtpX"/>
    <property type="match status" value="1"/>
</dbReference>
<evidence type="ECO:0000256" key="9">
    <source>
        <dbReference type="ARBA" id="ARBA00023049"/>
    </source>
</evidence>
<dbReference type="NCBIfam" id="NF002826">
    <property type="entry name" value="PRK03001.1"/>
    <property type="match status" value="1"/>
</dbReference>
<evidence type="ECO:0000313" key="14">
    <source>
        <dbReference type="Proteomes" id="UP001220010"/>
    </source>
</evidence>
<proteinExistence type="inferred from homology"/>
<evidence type="ECO:0000259" key="12">
    <source>
        <dbReference type="Pfam" id="PF01435"/>
    </source>
</evidence>
<keyword evidence="8 11" id="KW-1133">Transmembrane helix</keyword>
<feature type="domain" description="Peptidase M48" evidence="12">
    <location>
        <begin position="65"/>
        <end position="276"/>
    </location>
</feature>
<evidence type="ECO:0000313" key="13">
    <source>
        <dbReference type="EMBL" id="MDF0589977.1"/>
    </source>
</evidence>
<dbReference type="Gene3D" id="3.30.2010.10">
    <property type="entry name" value="Metalloproteases ('zincins'), catalytic domain"/>
    <property type="match status" value="1"/>
</dbReference>
<feature type="transmembrane region" description="Helical" evidence="11">
    <location>
        <begin position="142"/>
        <end position="163"/>
    </location>
</feature>
<gene>
    <name evidence="11 13" type="primary">htpX</name>
    <name evidence="13" type="ORF">P0O15_02130</name>
</gene>
<comment type="subcellular location">
    <subcellularLocation>
        <location evidence="11">Cell membrane</location>
        <topology evidence="11">Multi-pass membrane protein</topology>
    </subcellularLocation>
</comment>
<keyword evidence="9 11" id="KW-0482">Metalloprotease</keyword>
<dbReference type="InterPro" id="IPR050083">
    <property type="entry name" value="HtpX_protease"/>
</dbReference>
<comment type="cofactor">
    <cofactor evidence="11">
        <name>Zn(2+)</name>
        <dbReference type="ChEBI" id="CHEBI:29105"/>
    </cofactor>
    <text evidence="11">Binds 1 zinc ion per subunit.</text>
</comment>
<dbReference type="PANTHER" id="PTHR43221:SF2">
    <property type="entry name" value="PROTEASE HTPX HOMOLOG"/>
    <property type="match status" value="1"/>
</dbReference>
<accession>A0ABT5X5W7</accession>
<dbReference type="InterPro" id="IPR022919">
    <property type="entry name" value="Pept_M48_protease_HtpX"/>
</dbReference>
<keyword evidence="7 11" id="KW-0862">Zinc</keyword>
<keyword evidence="10 11" id="KW-0472">Membrane</keyword>
<evidence type="ECO:0000256" key="2">
    <source>
        <dbReference type="ARBA" id="ARBA00022475"/>
    </source>
</evidence>
<organism evidence="13 14">
    <name type="scientific">Candidatus Methanocrinis natronophilus</name>
    <dbReference type="NCBI Taxonomy" id="3033396"/>
    <lineage>
        <taxon>Archaea</taxon>
        <taxon>Methanobacteriati</taxon>
        <taxon>Methanobacteriota</taxon>
        <taxon>Stenosarchaea group</taxon>
        <taxon>Methanomicrobia</taxon>
        <taxon>Methanotrichales</taxon>
        <taxon>Methanotrichaceae</taxon>
        <taxon>Methanocrinis</taxon>
    </lineage>
</organism>
<keyword evidence="2 11" id="KW-1003">Cell membrane</keyword>
<evidence type="ECO:0000256" key="7">
    <source>
        <dbReference type="ARBA" id="ARBA00022833"/>
    </source>
</evidence>
<evidence type="ECO:0000256" key="4">
    <source>
        <dbReference type="ARBA" id="ARBA00022692"/>
    </source>
</evidence>
<dbReference type="EC" id="3.4.24.-" evidence="11"/>
<evidence type="ECO:0000256" key="3">
    <source>
        <dbReference type="ARBA" id="ARBA00022670"/>
    </source>
</evidence>
<keyword evidence="14" id="KW-1185">Reference proteome</keyword>
<sequence length="277" mass="29554">MMNRMRTTLLLASLTGLMLLIGAALGGRGGMMIALLFSLVMNMGTYWYSDKIVLKMYKAKEVTPSEAPDLYGIVRGLVDRANMPMPKVYIVDTPMPNAFATGRDPEHAAVAATTGIMKILNKDELEAVMAHELAHVKNRDTLISSVAATIAGVITFVASMAQWSLIFGGRDDDAGSIVGIIAMTILAPIAAMIIQMAISRSREFGADATGAELCGRPMALASALAKLEGGAARAQANVNPSTAHMFIVNPLKGKKFASLFSTHPATEERIARLQAMR</sequence>
<evidence type="ECO:0000256" key="11">
    <source>
        <dbReference type="HAMAP-Rule" id="MF_00188"/>
    </source>
</evidence>
<reference evidence="13 14" key="1">
    <citation type="submission" date="2023-03" db="EMBL/GenBank/DDBJ databases">
        <title>WGS of Methanotrichaceae archaeon Mx.</title>
        <authorList>
            <person name="Sorokin D.Y."/>
            <person name="Merkel A.Y."/>
        </authorList>
    </citation>
    <scope>NUCLEOTIDE SEQUENCE [LARGE SCALE GENOMIC DNA]</scope>
    <source>
        <strain evidence="13 14">Mx</strain>
    </source>
</reference>
<dbReference type="GO" id="GO:0008237">
    <property type="term" value="F:metallopeptidase activity"/>
    <property type="evidence" value="ECO:0007669"/>
    <property type="project" value="UniProtKB-KW"/>
</dbReference>
<dbReference type="CDD" id="cd07336">
    <property type="entry name" value="M48B_HtpX_like"/>
    <property type="match status" value="1"/>
</dbReference>
<feature type="binding site" evidence="11">
    <location>
        <position position="203"/>
    </location>
    <ligand>
        <name>Zn(2+)</name>
        <dbReference type="ChEBI" id="CHEBI:29105"/>
        <note>catalytic</note>
    </ligand>
</feature>
<name>A0ABT5X5W7_9EURY</name>
<protein>
    <recommendedName>
        <fullName evidence="11">Protease HtpX homolog</fullName>
        <ecNumber evidence="11">3.4.24.-</ecNumber>
    </recommendedName>
</protein>
<dbReference type="PANTHER" id="PTHR43221">
    <property type="entry name" value="PROTEASE HTPX"/>
    <property type="match status" value="1"/>
</dbReference>
<evidence type="ECO:0000256" key="6">
    <source>
        <dbReference type="ARBA" id="ARBA00022801"/>
    </source>
</evidence>
<keyword evidence="3 11" id="KW-0645">Protease</keyword>
<evidence type="ECO:0000256" key="8">
    <source>
        <dbReference type="ARBA" id="ARBA00022989"/>
    </source>
</evidence>
<feature type="binding site" evidence="11">
    <location>
        <position position="135"/>
    </location>
    <ligand>
        <name>Zn(2+)</name>
        <dbReference type="ChEBI" id="CHEBI:29105"/>
        <note>catalytic</note>
    </ligand>
</feature>
<dbReference type="InterPro" id="IPR001915">
    <property type="entry name" value="Peptidase_M48"/>
</dbReference>